<dbReference type="RefSeq" id="WP_086983601.1">
    <property type="nucleotide sequence ID" value="NZ_CP034247.1"/>
</dbReference>
<dbReference type="Proteomes" id="UP000254876">
    <property type="component" value="Unassembled WGS sequence"/>
</dbReference>
<organism evidence="1 2">
    <name type="scientific">Elizabethkingia anophelis</name>
    <dbReference type="NCBI Taxonomy" id="1117645"/>
    <lineage>
        <taxon>Bacteria</taxon>
        <taxon>Pseudomonadati</taxon>
        <taxon>Bacteroidota</taxon>
        <taxon>Flavobacteriia</taxon>
        <taxon>Flavobacteriales</taxon>
        <taxon>Weeksellaceae</taxon>
        <taxon>Elizabethkingia</taxon>
    </lineage>
</organism>
<evidence type="ECO:0000313" key="1">
    <source>
        <dbReference type="EMBL" id="STD02186.1"/>
    </source>
</evidence>
<dbReference type="EMBL" id="UFYD01000001">
    <property type="protein sequence ID" value="STD02186.1"/>
    <property type="molecule type" value="Genomic_DNA"/>
</dbReference>
<protein>
    <submittedName>
        <fullName evidence="1">Uncharacterized protein</fullName>
    </submittedName>
</protein>
<proteinExistence type="predicted"/>
<accession>A0A6I5UY10</accession>
<dbReference type="AlphaFoldDB" id="A0A6I5UY10"/>
<gene>
    <name evidence="1" type="ORF">NCTC10588_01764</name>
</gene>
<reference evidence="1 2" key="1">
    <citation type="submission" date="2018-06" db="EMBL/GenBank/DDBJ databases">
        <authorList>
            <consortium name="Pathogen Informatics"/>
            <person name="Doyle S."/>
        </authorList>
    </citation>
    <scope>NUCLEOTIDE SEQUENCE [LARGE SCALE GENOMIC DNA]</scope>
    <source>
        <strain evidence="1 2">NCTC10588</strain>
    </source>
</reference>
<comment type="caution">
    <text evidence="1">The sequence shown here is derived from an EMBL/GenBank/DDBJ whole genome shotgun (WGS) entry which is preliminary data.</text>
</comment>
<sequence length="89" mass="9454">MKKKLNLKKVKIANLNHSALSTSQLGNVKGGCALESNIIIVTTNPSGFPTGGPGNISTLDNLSSCAVYTDRMTDTTPFPTYTECMTRSS</sequence>
<evidence type="ECO:0000313" key="2">
    <source>
        <dbReference type="Proteomes" id="UP000254876"/>
    </source>
</evidence>
<name>A0A6I5UY10_9FLAO</name>